<proteinExistence type="inferred from homology"/>
<sequence length="838" mass="93348">MVVEDVRTQHVLKNVPIIDIGDFDQHKERIAQELHSAAVNTGFFYVKGHGISPQLINEIFAAGHEFMKLDSKTKEQYVWVPDRYLGWRSQQNLESVTGNKLWEWFSFGRYGVGGYDVRQQKFLGERWPTELGDTWKQLSLKYQAQVHEVALKLLRALAISLGRDEHTFEEPFDIDHEENPSFMAWNYYPPIDNDAKDLPPRLHAHADMDIITLLMQRPGDTGLEIAPGKDIDVNPDLDKIGNIWNAVPTAKHWTPVDPIEGAFTVNLGDGIAWWTDGLFKSTYHRVRAPTGNDSRGARMSVPYFVNPNLNFKFQGPEKKYPPLTGFDLLAKTGNAYEARKNDPEGKWQKAAYTDALKRTMVQANGHANGHACCQQGPGYATPLDAFKNGKREEIVYLPAVQPTGDKPDYLATVDVLPGSSTYSQVIHRLPMPNVGDELHHSGWNSCSSCHGDPSAARSLLILPAVGSGRVYAIDTAKDPKAPQLAHTAEPEDIQGQTGLAYLHSSHCLGSGDIMISAMGDPSGKGKGNFILLDQKLKVKGKWTEDTTQYGYDFWYQPRHNVMVSTQWGKPSEFTKGFDPSKVESSYGSTLTFWDWKERKIVQQVNLGADGLIPLETRFLHDPSQAHGFVGAALSSNVIHFTKGSSGKWETSVVVRQPWTKVEGWILPEVPPLITDILLSLDDKYLYFSNWLRGDIVQYDISDPAKPRFASRLFVGGVVAASQGKIKVTGGLPEDTPTLPEVPRVKGAQLHGGPQMLQLSLDGKRLYVTNSLFSAWDKQFYPDMAQKGSYLLQIDVDTDKGGLKLNPDFFVDFGAEPDGPVLAHEVRYPGGDCSSDIWL</sequence>
<dbReference type="EMBL" id="JALJOQ010000055">
    <property type="protein sequence ID" value="KAK9803858.1"/>
    <property type="molecule type" value="Genomic_DNA"/>
</dbReference>
<dbReference type="InterPro" id="IPR044861">
    <property type="entry name" value="IPNS-like_FE2OG_OXY"/>
</dbReference>
<dbReference type="AlphaFoldDB" id="A0AAW1P5M8"/>
<dbReference type="PANTHER" id="PTHR23300:SF0">
    <property type="entry name" value="METHANETHIOL OXIDASE"/>
    <property type="match status" value="1"/>
</dbReference>
<evidence type="ECO:0000259" key="3">
    <source>
        <dbReference type="PROSITE" id="PS51471"/>
    </source>
</evidence>
<dbReference type="Pfam" id="PF14226">
    <property type="entry name" value="DIOX_N"/>
    <property type="match status" value="1"/>
</dbReference>
<dbReference type="Gene3D" id="2.60.120.330">
    <property type="entry name" value="B-lactam Antibiotic, Isopenicillin N Synthase, Chain"/>
    <property type="match status" value="1"/>
</dbReference>
<evidence type="ECO:0000313" key="5">
    <source>
        <dbReference type="Proteomes" id="UP001465755"/>
    </source>
</evidence>
<dbReference type="InterPro" id="IPR008826">
    <property type="entry name" value="Se-bd"/>
</dbReference>
<keyword evidence="5" id="KW-1185">Reference proteome</keyword>
<dbReference type="Pfam" id="PF05694">
    <property type="entry name" value="SBP56"/>
    <property type="match status" value="1"/>
</dbReference>
<dbReference type="GO" id="GO:0008430">
    <property type="term" value="F:selenium binding"/>
    <property type="evidence" value="ECO:0007669"/>
    <property type="project" value="InterPro"/>
</dbReference>
<evidence type="ECO:0000256" key="1">
    <source>
        <dbReference type="ARBA" id="ARBA00005606"/>
    </source>
</evidence>
<evidence type="ECO:0000313" key="4">
    <source>
        <dbReference type="EMBL" id="KAK9803858.1"/>
    </source>
</evidence>
<name>A0AAW1P5M8_9CHLO</name>
<dbReference type="InterPro" id="IPR026992">
    <property type="entry name" value="DIOX_N"/>
</dbReference>
<accession>A0AAW1P5M8</accession>
<dbReference type="Pfam" id="PF03171">
    <property type="entry name" value="2OG-FeII_Oxy"/>
    <property type="match status" value="1"/>
</dbReference>
<organism evidence="4 5">
    <name type="scientific">Symbiochloris irregularis</name>
    <dbReference type="NCBI Taxonomy" id="706552"/>
    <lineage>
        <taxon>Eukaryota</taxon>
        <taxon>Viridiplantae</taxon>
        <taxon>Chlorophyta</taxon>
        <taxon>core chlorophytes</taxon>
        <taxon>Trebouxiophyceae</taxon>
        <taxon>Trebouxiales</taxon>
        <taxon>Trebouxiaceae</taxon>
        <taxon>Symbiochloris</taxon>
    </lineage>
</organism>
<gene>
    <name evidence="4" type="ORF">WJX73_009347</name>
</gene>
<dbReference type="InterPro" id="IPR027443">
    <property type="entry name" value="IPNS-like_sf"/>
</dbReference>
<protein>
    <recommendedName>
        <fullName evidence="3">Fe2OG dioxygenase domain-containing protein</fullName>
    </recommendedName>
</protein>
<feature type="domain" description="Fe2OG dioxygenase" evidence="3">
    <location>
        <begin position="179"/>
        <end position="307"/>
    </location>
</feature>
<reference evidence="4 5" key="1">
    <citation type="journal article" date="2024" name="Nat. Commun.">
        <title>Phylogenomics reveals the evolutionary origins of lichenization in chlorophyte algae.</title>
        <authorList>
            <person name="Puginier C."/>
            <person name="Libourel C."/>
            <person name="Otte J."/>
            <person name="Skaloud P."/>
            <person name="Haon M."/>
            <person name="Grisel S."/>
            <person name="Petersen M."/>
            <person name="Berrin J.G."/>
            <person name="Delaux P.M."/>
            <person name="Dal Grande F."/>
            <person name="Keller J."/>
        </authorList>
    </citation>
    <scope>NUCLEOTIDE SEQUENCE [LARGE SCALE GENOMIC DNA]</scope>
    <source>
        <strain evidence="4 5">SAG 2036</strain>
    </source>
</reference>
<dbReference type="PANTHER" id="PTHR23300">
    <property type="entry name" value="METHANETHIOL OXIDASE"/>
    <property type="match status" value="1"/>
</dbReference>
<dbReference type="SUPFAM" id="SSF75011">
    <property type="entry name" value="3-carboxy-cis,cis-mucoante lactonizing enzyme"/>
    <property type="match status" value="1"/>
</dbReference>
<keyword evidence="2" id="KW-0711">Selenium</keyword>
<dbReference type="PRINTS" id="PR00682">
    <property type="entry name" value="IPNSYNTHASE"/>
</dbReference>
<evidence type="ECO:0000256" key="2">
    <source>
        <dbReference type="ARBA" id="ARBA00023266"/>
    </source>
</evidence>
<comment type="similarity">
    <text evidence="1">Belongs to the selenium-binding protein family.</text>
</comment>
<dbReference type="PROSITE" id="PS51471">
    <property type="entry name" value="FE2OG_OXY"/>
    <property type="match status" value="1"/>
</dbReference>
<dbReference type="Proteomes" id="UP001465755">
    <property type="component" value="Unassembled WGS sequence"/>
</dbReference>
<comment type="caution">
    <text evidence="4">The sequence shown here is derived from an EMBL/GenBank/DDBJ whole genome shotgun (WGS) entry which is preliminary data.</text>
</comment>
<dbReference type="InterPro" id="IPR005123">
    <property type="entry name" value="Oxoglu/Fe-dep_dioxygenase_dom"/>
</dbReference>
<dbReference type="SUPFAM" id="SSF51197">
    <property type="entry name" value="Clavaminate synthase-like"/>
    <property type="match status" value="1"/>
</dbReference>